<reference evidence="3" key="1">
    <citation type="journal article" date="2015" name="Nature">
        <title>Complex archaea that bridge the gap between prokaryotes and eukaryotes.</title>
        <authorList>
            <person name="Spang A."/>
            <person name="Saw J.H."/>
            <person name="Jorgensen S.L."/>
            <person name="Zaremba-Niedzwiedzka K."/>
            <person name="Martijn J."/>
            <person name="Lind A.E."/>
            <person name="van Eijk R."/>
            <person name="Schleper C."/>
            <person name="Guy L."/>
            <person name="Ettema T.J."/>
        </authorList>
    </citation>
    <scope>NUCLEOTIDE SEQUENCE</scope>
</reference>
<gene>
    <name evidence="3" type="ORF">LCGC14_0874750</name>
</gene>
<dbReference type="NCBIfam" id="TIGR00621">
    <property type="entry name" value="ssb"/>
    <property type="match status" value="1"/>
</dbReference>
<dbReference type="CDD" id="cd04496">
    <property type="entry name" value="SSB_OBF"/>
    <property type="match status" value="1"/>
</dbReference>
<dbReference type="AlphaFoldDB" id="A0A0F9RNA2"/>
<feature type="compositionally biased region" description="Polar residues" evidence="2">
    <location>
        <begin position="108"/>
        <end position="128"/>
    </location>
</feature>
<proteinExistence type="inferred from homology"/>
<dbReference type="Gene3D" id="2.40.50.140">
    <property type="entry name" value="Nucleic acid-binding proteins"/>
    <property type="match status" value="1"/>
</dbReference>
<dbReference type="PIRSF" id="PIRSF002070">
    <property type="entry name" value="SSB"/>
    <property type="match status" value="1"/>
</dbReference>
<accession>A0A0F9RNA2</accession>
<dbReference type="PROSITE" id="PS50935">
    <property type="entry name" value="SSB"/>
    <property type="match status" value="1"/>
</dbReference>
<dbReference type="InterPro" id="IPR000424">
    <property type="entry name" value="Primosome_PriB/ssb"/>
</dbReference>
<evidence type="ECO:0000256" key="2">
    <source>
        <dbReference type="SAM" id="MobiDB-lite"/>
    </source>
</evidence>
<evidence type="ECO:0008006" key="4">
    <source>
        <dbReference type="Google" id="ProtNLM"/>
    </source>
</evidence>
<dbReference type="HAMAP" id="MF_00984">
    <property type="entry name" value="SSB"/>
    <property type="match status" value="1"/>
</dbReference>
<feature type="region of interest" description="Disordered" evidence="2">
    <location>
        <begin position="106"/>
        <end position="145"/>
    </location>
</feature>
<dbReference type="Pfam" id="PF00436">
    <property type="entry name" value="SSB"/>
    <property type="match status" value="1"/>
</dbReference>
<sequence length="145" mass="16543">MSVNKVILVGRLGADPESRAFPQGGSICRLRIATSESWKDRQTNERQERTEWHRVILRNKLGEIAQEYLKKGSQVYIEGRIQTRKWQNQQGQDQYTTEIVGNEMTMLDSRSSASNPAGDMQQPSSSIPDDTDYFYGDYDSYGQGN</sequence>
<name>A0A0F9RNA2_9ZZZZ</name>
<dbReference type="InterPro" id="IPR011344">
    <property type="entry name" value="ssDNA-bd"/>
</dbReference>
<evidence type="ECO:0000256" key="1">
    <source>
        <dbReference type="ARBA" id="ARBA00023125"/>
    </source>
</evidence>
<protein>
    <recommendedName>
        <fullName evidence="4">Single-stranded DNA-binding protein</fullName>
    </recommendedName>
</protein>
<dbReference type="PANTHER" id="PTHR10302">
    <property type="entry name" value="SINGLE-STRANDED DNA-BINDING PROTEIN"/>
    <property type="match status" value="1"/>
</dbReference>
<dbReference type="EMBL" id="LAZR01002719">
    <property type="protein sequence ID" value="KKN26426.1"/>
    <property type="molecule type" value="Genomic_DNA"/>
</dbReference>
<dbReference type="SUPFAM" id="SSF50249">
    <property type="entry name" value="Nucleic acid-binding proteins"/>
    <property type="match status" value="1"/>
</dbReference>
<dbReference type="GO" id="GO:0009295">
    <property type="term" value="C:nucleoid"/>
    <property type="evidence" value="ECO:0007669"/>
    <property type="project" value="TreeGrafter"/>
</dbReference>
<keyword evidence="1" id="KW-0238">DNA-binding</keyword>
<evidence type="ECO:0000313" key="3">
    <source>
        <dbReference type="EMBL" id="KKN26426.1"/>
    </source>
</evidence>
<comment type="caution">
    <text evidence="3">The sequence shown here is derived from an EMBL/GenBank/DDBJ whole genome shotgun (WGS) entry which is preliminary data.</text>
</comment>
<organism evidence="3">
    <name type="scientific">marine sediment metagenome</name>
    <dbReference type="NCBI Taxonomy" id="412755"/>
    <lineage>
        <taxon>unclassified sequences</taxon>
        <taxon>metagenomes</taxon>
        <taxon>ecological metagenomes</taxon>
    </lineage>
</organism>
<dbReference type="InterPro" id="IPR012340">
    <property type="entry name" value="NA-bd_OB-fold"/>
</dbReference>
<dbReference type="GO" id="GO:0006260">
    <property type="term" value="P:DNA replication"/>
    <property type="evidence" value="ECO:0007669"/>
    <property type="project" value="InterPro"/>
</dbReference>
<dbReference type="GO" id="GO:0003697">
    <property type="term" value="F:single-stranded DNA binding"/>
    <property type="evidence" value="ECO:0007669"/>
    <property type="project" value="InterPro"/>
</dbReference>
<dbReference type="PANTHER" id="PTHR10302:SF27">
    <property type="entry name" value="SINGLE-STRANDED DNA-BINDING PROTEIN"/>
    <property type="match status" value="1"/>
</dbReference>